<dbReference type="NCBIfam" id="TIGR00059">
    <property type="entry name" value="L17"/>
    <property type="match status" value="1"/>
</dbReference>
<dbReference type="GO" id="GO:0022625">
    <property type="term" value="C:cytosolic large ribosomal subunit"/>
    <property type="evidence" value="ECO:0007669"/>
    <property type="project" value="TreeGrafter"/>
</dbReference>
<dbReference type="PANTHER" id="PTHR14413:SF16">
    <property type="entry name" value="LARGE RIBOSOMAL SUBUNIT PROTEIN BL17M"/>
    <property type="match status" value="1"/>
</dbReference>
<dbReference type="PROSITE" id="PS01167">
    <property type="entry name" value="RIBOSOMAL_L17"/>
    <property type="match status" value="1"/>
</dbReference>
<dbReference type="InterPro" id="IPR036373">
    <property type="entry name" value="Ribosomal_bL17_sf"/>
</dbReference>
<name>A0A0G1HKZ3_9BACT</name>
<evidence type="ECO:0000313" key="8">
    <source>
        <dbReference type="EMBL" id="KKT47253.1"/>
    </source>
</evidence>
<comment type="caution">
    <text evidence="8">The sequence shown here is derived from an EMBL/GenBank/DDBJ whole genome shotgun (WGS) entry which is preliminary data.</text>
</comment>
<dbReference type="SUPFAM" id="SSF64263">
    <property type="entry name" value="Prokaryotic ribosomal protein L17"/>
    <property type="match status" value="1"/>
</dbReference>
<organism evidence="8 9">
    <name type="scientific">Candidatus Collierbacteria bacterium GW2011_GWF2_44_15</name>
    <dbReference type="NCBI Taxonomy" id="1618404"/>
    <lineage>
        <taxon>Bacteria</taxon>
        <taxon>Candidatus Collieribacteriota</taxon>
    </lineage>
</organism>
<evidence type="ECO:0000256" key="6">
    <source>
        <dbReference type="RuleBase" id="RU000661"/>
    </source>
</evidence>
<evidence type="ECO:0000256" key="2">
    <source>
        <dbReference type="ARBA" id="ARBA00022980"/>
    </source>
</evidence>
<evidence type="ECO:0000256" key="5">
    <source>
        <dbReference type="RuleBase" id="RU000660"/>
    </source>
</evidence>
<dbReference type="Pfam" id="PF01196">
    <property type="entry name" value="Ribosomal_L17"/>
    <property type="match status" value="1"/>
</dbReference>
<gene>
    <name evidence="8" type="ORF">UW35_C0001G0042</name>
</gene>
<dbReference type="PANTHER" id="PTHR14413">
    <property type="entry name" value="RIBOSOMAL PROTEIN L17"/>
    <property type="match status" value="1"/>
</dbReference>
<proteinExistence type="inferred from homology"/>
<feature type="compositionally biased region" description="Basic residues" evidence="7">
    <location>
        <begin position="134"/>
        <end position="145"/>
    </location>
</feature>
<reference evidence="8 9" key="1">
    <citation type="journal article" date="2015" name="Nature">
        <title>rRNA introns, odd ribosomes, and small enigmatic genomes across a large radiation of phyla.</title>
        <authorList>
            <person name="Brown C.T."/>
            <person name="Hug L.A."/>
            <person name="Thomas B.C."/>
            <person name="Sharon I."/>
            <person name="Castelle C.J."/>
            <person name="Singh A."/>
            <person name="Wilkins M.J."/>
            <person name="Williams K.H."/>
            <person name="Banfield J.F."/>
        </authorList>
    </citation>
    <scope>NUCLEOTIDE SEQUENCE [LARGE SCALE GENOMIC DNA]</scope>
</reference>
<evidence type="ECO:0000313" key="9">
    <source>
        <dbReference type="Proteomes" id="UP000033861"/>
    </source>
</evidence>
<protein>
    <recommendedName>
        <fullName evidence="4 6">50S ribosomal protein L17</fullName>
    </recommendedName>
</protein>
<dbReference type="InterPro" id="IPR047859">
    <property type="entry name" value="Ribosomal_bL17_CS"/>
</dbReference>
<sequence length="145" mass="16099">MAVKHQSRLPKLNRDANHRKALFRNQLKELIKNGYLTTTVTKAKIIKRLFDKLVTKAKQGTLSSRRNVIATLGNPASGNRLVDTITPALSDRTSGFTTIQKTEVRRGDATALAILKLVVPMPETVKPVKEDKKAAKKEKSVKKAK</sequence>
<feature type="region of interest" description="Disordered" evidence="7">
    <location>
        <begin position="126"/>
        <end position="145"/>
    </location>
</feature>
<dbReference type="EMBL" id="LCHZ01000001">
    <property type="protein sequence ID" value="KKT47253.1"/>
    <property type="molecule type" value="Genomic_DNA"/>
</dbReference>
<keyword evidence="3 5" id="KW-0687">Ribonucleoprotein</keyword>
<dbReference type="AlphaFoldDB" id="A0A0G1HKZ3"/>
<dbReference type="Gene3D" id="3.90.1030.10">
    <property type="entry name" value="Ribosomal protein L17"/>
    <property type="match status" value="1"/>
</dbReference>
<dbReference type="GO" id="GO:0006412">
    <property type="term" value="P:translation"/>
    <property type="evidence" value="ECO:0007669"/>
    <property type="project" value="InterPro"/>
</dbReference>
<comment type="similarity">
    <text evidence="1 5">Belongs to the bacterial ribosomal protein bL17 family.</text>
</comment>
<dbReference type="InterPro" id="IPR000456">
    <property type="entry name" value="Ribosomal_bL17"/>
</dbReference>
<evidence type="ECO:0000256" key="7">
    <source>
        <dbReference type="SAM" id="MobiDB-lite"/>
    </source>
</evidence>
<keyword evidence="2 5" id="KW-0689">Ribosomal protein</keyword>
<dbReference type="Proteomes" id="UP000033861">
    <property type="component" value="Unassembled WGS sequence"/>
</dbReference>
<dbReference type="STRING" id="1618404.UW35_C0001G0042"/>
<evidence type="ECO:0000256" key="4">
    <source>
        <dbReference type="ARBA" id="ARBA00035494"/>
    </source>
</evidence>
<accession>A0A0G1HKZ3</accession>
<evidence type="ECO:0000256" key="1">
    <source>
        <dbReference type="ARBA" id="ARBA00008777"/>
    </source>
</evidence>
<dbReference type="GO" id="GO:0003735">
    <property type="term" value="F:structural constituent of ribosome"/>
    <property type="evidence" value="ECO:0007669"/>
    <property type="project" value="InterPro"/>
</dbReference>
<evidence type="ECO:0000256" key="3">
    <source>
        <dbReference type="ARBA" id="ARBA00023274"/>
    </source>
</evidence>